<feature type="transmembrane region" description="Helical" evidence="1">
    <location>
        <begin position="34"/>
        <end position="55"/>
    </location>
</feature>
<evidence type="ECO:0000313" key="2">
    <source>
        <dbReference type="EMBL" id="KAH7251992.1"/>
    </source>
</evidence>
<reference evidence="2" key="1">
    <citation type="journal article" date="2021" name="Nat. Commun.">
        <title>Genetic determinants of endophytism in the Arabidopsis root mycobiome.</title>
        <authorList>
            <person name="Mesny F."/>
            <person name="Miyauchi S."/>
            <person name="Thiergart T."/>
            <person name="Pickel B."/>
            <person name="Atanasova L."/>
            <person name="Karlsson M."/>
            <person name="Huettel B."/>
            <person name="Barry K.W."/>
            <person name="Haridas S."/>
            <person name="Chen C."/>
            <person name="Bauer D."/>
            <person name="Andreopoulos W."/>
            <person name="Pangilinan J."/>
            <person name="LaButti K."/>
            <person name="Riley R."/>
            <person name="Lipzen A."/>
            <person name="Clum A."/>
            <person name="Drula E."/>
            <person name="Henrissat B."/>
            <person name="Kohler A."/>
            <person name="Grigoriev I.V."/>
            <person name="Martin F.M."/>
            <person name="Hacquard S."/>
        </authorList>
    </citation>
    <scope>NUCLEOTIDE SEQUENCE</scope>
    <source>
        <strain evidence="2">MPI-SDFR-AT-0068</strain>
    </source>
</reference>
<protein>
    <submittedName>
        <fullName evidence="2">Uncharacterized protein</fullName>
    </submittedName>
</protein>
<organism evidence="2 3">
    <name type="scientific">Fusarium tricinctum</name>
    <dbReference type="NCBI Taxonomy" id="61284"/>
    <lineage>
        <taxon>Eukaryota</taxon>
        <taxon>Fungi</taxon>
        <taxon>Dikarya</taxon>
        <taxon>Ascomycota</taxon>
        <taxon>Pezizomycotina</taxon>
        <taxon>Sordariomycetes</taxon>
        <taxon>Hypocreomycetidae</taxon>
        <taxon>Hypocreales</taxon>
        <taxon>Nectriaceae</taxon>
        <taxon>Fusarium</taxon>
        <taxon>Fusarium tricinctum species complex</taxon>
    </lineage>
</organism>
<sequence>MPAFRCAFSAIYTTQMALLVALVCDKSSYVCFSMFFKVIMIFTLPTPFSNLFLLFERIYAYVHHSCLVPKRLIVTIICSITQSMSFSRLRYNPLLLSKSTGCWAPSRILDIILMV</sequence>
<dbReference type="EMBL" id="JAGPXF010000003">
    <property type="protein sequence ID" value="KAH7251992.1"/>
    <property type="molecule type" value="Genomic_DNA"/>
</dbReference>
<evidence type="ECO:0000256" key="1">
    <source>
        <dbReference type="SAM" id="Phobius"/>
    </source>
</evidence>
<proteinExistence type="predicted"/>
<keyword evidence="3" id="KW-1185">Reference proteome</keyword>
<dbReference type="AlphaFoldDB" id="A0A8K0RXR6"/>
<keyword evidence="1" id="KW-1133">Transmembrane helix</keyword>
<name>A0A8K0RXR6_9HYPO</name>
<keyword evidence="1" id="KW-0812">Transmembrane</keyword>
<gene>
    <name evidence="2" type="ORF">BKA59DRAFT_473425</name>
</gene>
<evidence type="ECO:0000313" key="3">
    <source>
        <dbReference type="Proteomes" id="UP000813427"/>
    </source>
</evidence>
<accession>A0A8K0RXR6</accession>
<keyword evidence="1" id="KW-0472">Membrane</keyword>
<dbReference type="Proteomes" id="UP000813427">
    <property type="component" value="Unassembled WGS sequence"/>
</dbReference>
<comment type="caution">
    <text evidence="2">The sequence shown here is derived from an EMBL/GenBank/DDBJ whole genome shotgun (WGS) entry which is preliminary data.</text>
</comment>